<feature type="binding site" evidence="7">
    <location>
        <position position="89"/>
    </location>
    <ligand>
        <name>Mg(2+)</name>
        <dbReference type="ChEBI" id="CHEBI:18420"/>
        <label>3</label>
    </ligand>
</feature>
<dbReference type="FunFam" id="3.90.80.10:FF:000003">
    <property type="entry name" value="Inorganic pyrophosphatase"/>
    <property type="match status" value="1"/>
</dbReference>
<feature type="binding site" evidence="7">
    <location>
        <position position="84"/>
    </location>
    <ligand>
        <name>Mg(2+)</name>
        <dbReference type="ChEBI" id="CHEBI:18420"/>
        <label>3</label>
    </ligand>
</feature>
<dbReference type="EMBL" id="JAGSNF010000010">
    <property type="protein sequence ID" value="MBR7743347.1"/>
    <property type="molecule type" value="Genomic_DNA"/>
</dbReference>
<keyword evidence="5 7" id="KW-0460">Magnesium</keyword>
<dbReference type="GO" id="GO:0000287">
    <property type="term" value="F:magnesium ion binding"/>
    <property type="evidence" value="ECO:0007669"/>
    <property type="project" value="UniProtKB-UniRule"/>
</dbReference>
<dbReference type="PANTHER" id="PTHR10286">
    <property type="entry name" value="INORGANIC PYROPHOSPHATASE"/>
    <property type="match status" value="1"/>
</dbReference>
<evidence type="ECO:0000256" key="1">
    <source>
        <dbReference type="ARBA" id="ARBA00001946"/>
    </source>
</evidence>
<comment type="cofactor">
    <cofactor evidence="1 7">
        <name>Mg(2+)</name>
        <dbReference type="ChEBI" id="CHEBI:18420"/>
    </cofactor>
</comment>
<dbReference type="Gene3D" id="3.90.80.10">
    <property type="entry name" value="Inorganic pyrophosphatase"/>
    <property type="match status" value="1"/>
</dbReference>
<dbReference type="SUPFAM" id="SSF50324">
    <property type="entry name" value="Inorganic pyrophosphatase"/>
    <property type="match status" value="1"/>
</dbReference>
<organism evidence="9 10">
    <name type="scientific">Phycicoccus avicenniae</name>
    <dbReference type="NCBI Taxonomy" id="2828860"/>
    <lineage>
        <taxon>Bacteria</taxon>
        <taxon>Bacillati</taxon>
        <taxon>Actinomycetota</taxon>
        <taxon>Actinomycetes</taxon>
        <taxon>Micrococcales</taxon>
        <taxon>Intrasporangiaceae</taxon>
        <taxon>Phycicoccus</taxon>
    </lineage>
</organism>
<dbReference type="PROSITE" id="PS00387">
    <property type="entry name" value="PPASE"/>
    <property type="match status" value="1"/>
</dbReference>
<comment type="similarity">
    <text evidence="7">Belongs to the PPase family.</text>
</comment>
<feature type="binding site" evidence="7">
    <location>
        <position position="126"/>
    </location>
    <ligand>
        <name>substrate</name>
    </ligand>
</feature>
<reference evidence="9" key="1">
    <citation type="submission" date="2021-04" db="EMBL/GenBank/DDBJ databases">
        <title>Phycicoccus avicenniae sp. nov., a novel endophytic actinomycetes isolated from branch of Avicennia mariana.</title>
        <authorList>
            <person name="Tuo L."/>
        </authorList>
    </citation>
    <scope>NUCLEOTIDE SEQUENCE</scope>
    <source>
        <strain evidence="9">BSK3Z-2</strain>
    </source>
</reference>
<feature type="binding site" evidence="7">
    <location>
        <position position="42"/>
    </location>
    <ligand>
        <name>substrate</name>
    </ligand>
</feature>
<accession>A0A941HZU3</accession>
<feature type="binding site" evidence="7">
    <location>
        <position position="52"/>
    </location>
    <ligand>
        <name>Mg(2+)</name>
        <dbReference type="ChEBI" id="CHEBI:18420"/>
        <label>1</label>
    </ligand>
</feature>
<dbReference type="RefSeq" id="WP_211602605.1">
    <property type="nucleotide sequence ID" value="NZ_JAGSNF010000010.1"/>
</dbReference>
<comment type="caution">
    <text evidence="9">The sequence shown here is derived from an EMBL/GenBank/DDBJ whole genome shotgun (WGS) entry which is preliminary data.</text>
</comment>
<comment type="subunit">
    <text evidence="7">Homohexamer.</text>
</comment>
<comment type="catalytic activity">
    <reaction evidence="6 7">
        <text>diphosphate + H2O = 2 phosphate + H(+)</text>
        <dbReference type="Rhea" id="RHEA:24576"/>
        <dbReference type="ChEBI" id="CHEBI:15377"/>
        <dbReference type="ChEBI" id="CHEBI:15378"/>
        <dbReference type="ChEBI" id="CHEBI:33019"/>
        <dbReference type="ChEBI" id="CHEBI:43474"/>
        <dbReference type="EC" id="3.6.1.1"/>
    </reaction>
</comment>
<comment type="function">
    <text evidence="7">Catalyzes the hydrolysis of inorganic pyrophosphate (PPi) forming two phosphate ions.</text>
</comment>
<evidence type="ECO:0000256" key="8">
    <source>
        <dbReference type="SAM" id="MobiDB-lite"/>
    </source>
</evidence>
<evidence type="ECO:0000256" key="2">
    <source>
        <dbReference type="ARBA" id="ARBA00022490"/>
    </source>
</evidence>
<feature type="compositionally biased region" description="Basic and acidic residues" evidence="8">
    <location>
        <begin position="170"/>
        <end position="187"/>
    </location>
</feature>
<feature type="binding site" evidence="7">
    <location>
        <position position="16"/>
    </location>
    <ligand>
        <name>substrate</name>
    </ligand>
</feature>
<comment type="subcellular location">
    <subcellularLocation>
        <location evidence="7">Cytoplasm</location>
    </subcellularLocation>
</comment>
<dbReference type="GO" id="GO:0004427">
    <property type="term" value="F:inorganic diphosphate phosphatase activity"/>
    <property type="evidence" value="ECO:0007669"/>
    <property type="project" value="UniProtKB-UniRule"/>
</dbReference>
<dbReference type="HAMAP" id="MF_00209">
    <property type="entry name" value="Inorganic_PPase"/>
    <property type="match status" value="1"/>
</dbReference>
<keyword evidence="10" id="KW-1185">Reference proteome</keyword>
<feature type="active site" description="Proton acceptor" evidence="7">
    <location>
        <position position="89"/>
    </location>
</feature>
<feature type="binding site" evidence="7">
    <location>
        <position position="30"/>
    </location>
    <ligand>
        <name>substrate</name>
    </ligand>
</feature>
<sequence length="210" mass="23429">MEFDVTIEIPKGQKNKYEVDHSTGRIRLDRMLFTSMAYPSDYGYIEDSLGEDGDPLDALVLLDEPTFPGCIVRARPIGMFHMRDEAGGDDKILCIPAGDPRKAHVAELSDITEFDQLEIQHFFETYKDLEPGKSVEGAHWAGREEAEKCVEEALERAKAAGLTTARWRWPAHDEHLNGSEDSAHSPDEIAEASQKARDAVATKDNPLSDD</sequence>
<protein>
    <recommendedName>
        <fullName evidence="7">Inorganic pyrophosphatase</fullName>
        <ecNumber evidence="7">3.6.1.1</ecNumber>
    </recommendedName>
    <alternativeName>
        <fullName evidence="7">Pyrophosphate phospho-hydrolase</fullName>
        <shortName evidence="7">PPase</shortName>
    </alternativeName>
</protein>
<dbReference type="AlphaFoldDB" id="A0A941HZU3"/>
<feature type="binding site" evidence="7">
    <location>
        <position position="8"/>
    </location>
    <ligand>
        <name>Mg(2+)</name>
        <dbReference type="ChEBI" id="CHEBI:18420"/>
        <label>2</label>
    </ligand>
</feature>
<feature type="region of interest" description="Disordered" evidence="8">
    <location>
        <begin position="168"/>
        <end position="210"/>
    </location>
</feature>
<feature type="binding site" evidence="7">
    <location>
        <position position="57"/>
    </location>
    <ligand>
        <name>Mg(2+)</name>
        <dbReference type="ChEBI" id="CHEBI:18420"/>
        <label>1</label>
    </ligand>
</feature>
<evidence type="ECO:0000256" key="4">
    <source>
        <dbReference type="ARBA" id="ARBA00022801"/>
    </source>
</evidence>
<dbReference type="Proteomes" id="UP000677016">
    <property type="component" value="Unassembled WGS sequence"/>
</dbReference>
<name>A0A941HZU3_9MICO</name>
<dbReference type="InterPro" id="IPR036649">
    <property type="entry name" value="Pyrophosphatase_sf"/>
</dbReference>
<evidence type="ECO:0000256" key="3">
    <source>
        <dbReference type="ARBA" id="ARBA00022723"/>
    </source>
</evidence>
<evidence type="ECO:0000256" key="7">
    <source>
        <dbReference type="HAMAP-Rule" id="MF_00209"/>
    </source>
</evidence>
<evidence type="ECO:0000256" key="5">
    <source>
        <dbReference type="ARBA" id="ARBA00022842"/>
    </source>
</evidence>
<proteinExistence type="inferred from homology"/>
<dbReference type="GO" id="GO:0005737">
    <property type="term" value="C:cytoplasm"/>
    <property type="evidence" value="ECO:0007669"/>
    <property type="project" value="UniProtKB-SubCell"/>
</dbReference>
<dbReference type="Pfam" id="PF00719">
    <property type="entry name" value="Pyrophosphatase"/>
    <property type="match status" value="1"/>
</dbReference>
<keyword evidence="2 7" id="KW-0963">Cytoplasm</keyword>
<feature type="binding site" evidence="7">
    <location>
        <position position="89"/>
    </location>
    <ligand>
        <name>Mg(2+)</name>
        <dbReference type="ChEBI" id="CHEBI:18420"/>
        <label>1</label>
    </ligand>
</feature>
<keyword evidence="4 7" id="KW-0378">Hydrolase</keyword>
<evidence type="ECO:0000256" key="6">
    <source>
        <dbReference type="ARBA" id="ARBA00047820"/>
    </source>
</evidence>
<evidence type="ECO:0000313" key="9">
    <source>
        <dbReference type="EMBL" id="MBR7743347.1"/>
    </source>
</evidence>
<gene>
    <name evidence="7" type="primary">ppa</name>
    <name evidence="9" type="ORF">KC207_08600</name>
</gene>
<keyword evidence="3 7" id="KW-0479">Metal-binding</keyword>
<evidence type="ECO:0000313" key="10">
    <source>
        <dbReference type="Proteomes" id="UP000677016"/>
    </source>
</evidence>
<feature type="binding site" evidence="7">
    <location>
        <position position="57"/>
    </location>
    <ligand>
        <name>Mg(2+)</name>
        <dbReference type="ChEBI" id="CHEBI:18420"/>
        <label>2</label>
    </ligand>
</feature>
<dbReference type="InterPro" id="IPR008162">
    <property type="entry name" value="Pyrophosphatase"/>
</dbReference>
<dbReference type="EC" id="3.6.1.1" evidence="7"/>
<dbReference type="GO" id="GO:0006796">
    <property type="term" value="P:phosphate-containing compound metabolic process"/>
    <property type="evidence" value="ECO:0007669"/>
    <property type="project" value="InterPro"/>
</dbReference>
<dbReference type="CDD" id="cd00412">
    <property type="entry name" value="pyrophosphatase"/>
    <property type="match status" value="1"/>
</dbReference>